<name>A0A395IVI5_9HELO</name>
<dbReference type="AlphaFoldDB" id="A0A395IVI5"/>
<keyword evidence="3" id="KW-1185">Reference proteome</keyword>
<dbReference type="EMBL" id="QKRW01000017">
    <property type="protein sequence ID" value="RAL63874.1"/>
    <property type="molecule type" value="Genomic_DNA"/>
</dbReference>
<dbReference type="OrthoDB" id="3437960at2759"/>
<accession>A0A395IVI5</accession>
<dbReference type="Proteomes" id="UP000249056">
    <property type="component" value="Unassembled WGS sequence"/>
</dbReference>
<feature type="region of interest" description="Disordered" evidence="1">
    <location>
        <begin position="81"/>
        <end position="108"/>
    </location>
</feature>
<sequence>MDQLPPIQETTQKQYQIMPYNEYEQRYYPMQQSGATTFASNPLHSNQYQYQNMYSQNQNQAYTQGMAQGTAQGTAQEMAWKNQAVSQLHQQSQSQSQPQPNPNRKPFQPYVYHQTVNISQQFSTQQYMNQEYSNLRAVADEIPNYTEQSPRNDKESINFKGTTTKPIIPKISQESHIVENDANSECCSSCSSGSLCSESDCDGRDVVVPCTSPECEQPVCTSPECEQPVYPEPCNKEAALSRRCSVVGDNFPSDRMFPSWDNSAWIPTVSRAEQQQASTFQPLAPGLQNNQSPQQISPSPVQQPHHWP</sequence>
<reference evidence="2 3" key="1">
    <citation type="submission" date="2018-06" db="EMBL/GenBank/DDBJ databases">
        <title>Genome Sequence of the Brown Rot Fungal Pathogen Monilinia fructigena.</title>
        <authorList>
            <person name="Landi L."/>
            <person name="De Miccolis Angelini R.M."/>
            <person name="Pollastro S."/>
            <person name="Abate D."/>
            <person name="Faretra F."/>
            <person name="Romanazzi G."/>
        </authorList>
    </citation>
    <scope>NUCLEOTIDE SEQUENCE [LARGE SCALE GENOMIC DNA]</scope>
    <source>
        <strain evidence="2 3">Mfrg269</strain>
    </source>
</reference>
<feature type="compositionally biased region" description="Low complexity" evidence="1">
    <location>
        <begin position="288"/>
        <end position="308"/>
    </location>
</feature>
<comment type="caution">
    <text evidence="2">The sequence shown here is derived from an EMBL/GenBank/DDBJ whole genome shotgun (WGS) entry which is preliminary data.</text>
</comment>
<protein>
    <submittedName>
        <fullName evidence="2">Uncharacterized protein</fullName>
    </submittedName>
</protein>
<feature type="compositionally biased region" description="Polar residues" evidence="1">
    <location>
        <begin position="271"/>
        <end position="281"/>
    </location>
</feature>
<evidence type="ECO:0000256" key="1">
    <source>
        <dbReference type="SAM" id="MobiDB-lite"/>
    </source>
</evidence>
<evidence type="ECO:0000313" key="3">
    <source>
        <dbReference type="Proteomes" id="UP000249056"/>
    </source>
</evidence>
<organism evidence="2 3">
    <name type="scientific">Monilinia fructigena</name>
    <dbReference type="NCBI Taxonomy" id="38457"/>
    <lineage>
        <taxon>Eukaryota</taxon>
        <taxon>Fungi</taxon>
        <taxon>Dikarya</taxon>
        <taxon>Ascomycota</taxon>
        <taxon>Pezizomycotina</taxon>
        <taxon>Leotiomycetes</taxon>
        <taxon>Helotiales</taxon>
        <taxon>Sclerotiniaceae</taxon>
        <taxon>Monilinia</taxon>
    </lineage>
</organism>
<feature type="region of interest" description="Disordered" evidence="1">
    <location>
        <begin position="268"/>
        <end position="308"/>
    </location>
</feature>
<gene>
    <name evidence="2" type="ORF">DID88_003517</name>
</gene>
<evidence type="ECO:0000313" key="2">
    <source>
        <dbReference type="EMBL" id="RAL63874.1"/>
    </source>
</evidence>
<proteinExistence type="predicted"/>